<evidence type="ECO:0000256" key="4">
    <source>
        <dbReference type="ARBA" id="ARBA00011233"/>
    </source>
</evidence>
<dbReference type="NCBIfam" id="TIGR00187">
    <property type="entry name" value="ribE"/>
    <property type="match status" value="1"/>
</dbReference>
<evidence type="ECO:0000256" key="5">
    <source>
        <dbReference type="ARBA" id="ARBA00012827"/>
    </source>
</evidence>
<protein>
    <recommendedName>
        <fullName evidence="6 10">Riboflavin synthase</fullName>
        <ecNumber evidence="5 10">2.5.1.9</ecNumber>
    </recommendedName>
</protein>
<accession>A0A1I0V5Z1</accession>
<dbReference type="CDD" id="cd00402">
    <property type="entry name" value="Riboflavin_synthase_like"/>
    <property type="match status" value="1"/>
</dbReference>
<dbReference type="InterPro" id="IPR017938">
    <property type="entry name" value="Riboflavin_synthase-like_b-brl"/>
</dbReference>
<feature type="repeat" description="Lumazine-binding" evidence="11">
    <location>
        <begin position="1"/>
        <end position="95"/>
    </location>
</feature>
<comment type="pathway">
    <text evidence="3">Cofactor biosynthesis; riboflavin biosynthesis; riboflavin from 2-hydroxy-3-oxobutyl phosphate and 5-amino-6-(D-ribitylamino)uracil: step 2/2.</text>
</comment>
<dbReference type="InterPro" id="IPR023366">
    <property type="entry name" value="ATP_synth_asu-like_sf"/>
</dbReference>
<dbReference type="InterPro" id="IPR001783">
    <property type="entry name" value="Lumazine-bd"/>
</dbReference>
<dbReference type="GO" id="GO:0004746">
    <property type="term" value="F:riboflavin synthase activity"/>
    <property type="evidence" value="ECO:0007669"/>
    <property type="project" value="UniProtKB-UniRule"/>
</dbReference>
<dbReference type="PANTHER" id="PTHR21098">
    <property type="entry name" value="RIBOFLAVIN SYNTHASE ALPHA CHAIN"/>
    <property type="match status" value="1"/>
</dbReference>
<dbReference type="STRING" id="871651.SAMN05421688_0324"/>
<evidence type="ECO:0000256" key="6">
    <source>
        <dbReference type="ARBA" id="ARBA00013950"/>
    </source>
</evidence>
<evidence type="ECO:0000256" key="10">
    <source>
        <dbReference type="NCBIfam" id="TIGR00187"/>
    </source>
</evidence>
<dbReference type="Gene3D" id="2.40.30.20">
    <property type="match status" value="2"/>
</dbReference>
<keyword evidence="8" id="KW-0808">Transferase</keyword>
<evidence type="ECO:0000256" key="11">
    <source>
        <dbReference type="PROSITE-ProRule" id="PRU00524"/>
    </source>
</evidence>
<dbReference type="FunFam" id="2.40.30.20:FF:000004">
    <property type="entry name" value="Riboflavin synthase, alpha subunit"/>
    <property type="match status" value="1"/>
</dbReference>
<evidence type="ECO:0000313" key="13">
    <source>
        <dbReference type="EMBL" id="SFA71672.1"/>
    </source>
</evidence>
<dbReference type="SUPFAM" id="SSF63380">
    <property type="entry name" value="Riboflavin synthase domain-like"/>
    <property type="match status" value="2"/>
</dbReference>
<dbReference type="GO" id="GO:0009231">
    <property type="term" value="P:riboflavin biosynthetic process"/>
    <property type="evidence" value="ECO:0007669"/>
    <property type="project" value="UniProtKB-KW"/>
</dbReference>
<dbReference type="PIRSF" id="PIRSF000498">
    <property type="entry name" value="Riboflavin_syn_A"/>
    <property type="match status" value="1"/>
</dbReference>
<dbReference type="EMBL" id="FOJU01000001">
    <property type="protein sequence ID" value="SFA71672.1"/>
    <property type="molecule type" value="Genomic_DNA"/>
</dbReference>
<dbReference type="NCBIfam" id="NF009566">
    <property type="entry name" value="PRK13020.1"/>
    <property type="match status" value="1"/>
</dbReference>
<evidence type="ECO:0000256" key="1">
    <source>
        <dbReference type="ARBA" id="ARBA00000968"/>
    </source>
</evidence>
<keyword evidence="7" id="KW-0686">Riboflavin biosynthesis</keyword>
<keyword evidence="9" id="KW-0677">Repeat</keyword>
<evidence type="ECO:0000256" key="2">
    <source>
        <dbReference type="ARBA" id="ARBA00002803"/>
    </source>
</evidence>
<comment type="function">
    <text evidence="2">Catalyzes the dismutation of two molecules of 6,7-dimethyl-8-ribityllumazine, resulting in the formation of riboflavin and 5-amino-6-(D-ribitylamino)uracil.</text>
</comment>
<evidence type="ECO:0000256" key="9">
    <source>
        <dbReference type="ARBA" id="ARBA00022737"/>
    </source>
</evidence>
<feature type="domain" description="Lumazine-binding" evidence="12">
    <location>
        <begin position="96"/>
        <end position="192"/>
    </location>
</feature>
<dbReference type="PROSITE" id="PS51177">
    <property type="entry name" value="LUMAZINE_BIND"/>
    <property type="match status" value="2"/>
</dbReference>
<evidence type="ECO:0000313" key="14">
    <source>
        <dbReference type="Proteomes" id="UP000198796"/>
    </source>
</evidence>
<organism evidence="13 14">
    <name type="scientific">Poseidonocella pacifica</name>
    <dbReference type="NCBI Taxonomy" id="871651"/>
    <lineage>
        <taxon>Bacteria</taxon>
        <taxon>Pseudomonadati</taxon>
        <taxon>Pseudomonadota</taxon>
        <taxon>Alphaproteobacteria</taxon>
        <taxon>Rhodobacterales</taxon>
        <taxon>Roseobacteraceae</taxon>
        <taxon>Poseidonocella</taxon>
    </lineage>
</organism>
<evidence type="ECO:0000256" key="3">
    <source>
        <dbReference type="ARBA" id="ARBA00004887"/>
    </source>
</evidence>
<dbReference type="EC" id="2.5.1.9" evidence="5 10"/>
<comment type="subunit">
    <text evidence="4">Homotrimer.</text>
</comment>
<dbReference type="OrthoDB" id="9788537at2"/>
<reference evidence="13 14" key="1">
    <citation type="submission" date="2016-10" db="EMBL/GenBank/DDBJ databases">
        <authorList>
            <person name="de Groot N.N."/>
        </authorList>
    </citation>
    <scope>NUCLEOTIDE SEQUENCE [LARGE SCALE GENOMIC DNA]</scope>
    <source>
        <strain evidence="13 14">DSM 29316</strain>
    </source>
</reference>
<evidence type="ECO:0000259" key="12">
    <source>
        <dbReference type="PROSITE" id="PS51177"/>
    </source>
</evidence>
<dbReference type="RefSeq" id="WP_092059952.1">
    <property type="nucleotide sequence ID" value="NZ_FOJU01000001.1"/>
</dbReference>
<dbReference type="NCBIfam" id="NF006767">
    <property type="entry name" value="PRK09289.1"/>
    <property type="match status" value="1"/>
</dbReference>
<evidence type="ECO:0000256" key="8">
    <source>
        <dbReference type="ARBA" id="ARBA00022679"/>
    </source>
</evidence>
<gene>
    <name evidence="13" type="ORF">SAMN05421688_0324</name>
</gene>
<dbReference type="PANTHER" id="PTHR21098:SF12">
    <property type="entry name" value="RIBOFLAVIN SYNTHASE"/>
    <property type="match status" value="1"/>
</dbReference>
<dbReference type="InterPro" id="IPR026017">
    <property type="entry name" value="Lumazine-bd_dom"/>
</dbReference>
<comment type="catalytic activity">
    <reaction evidence="1">
        <text>2 6,7-dimethyl-8-(1-D-ribityl)lumazine + H(+) = 5-amino-6-(D-ribitylamino)uracil + riboflavin</text>
        <dbReference type="Rhea" id="RHEA:20772"/>
        <dbReference type="ChEBI" id="CHEBI:15378"/>
        <dbReference type="ChEBI" id="CHEBI:15934"/>
        <dbReference type="ChEBI" id="CHEBI:57986"/>
        <dbReference type="ChEBI" id="CHEBI:58201"/>
        <dbReference type="EC" id="2.5.1.9"/>
    </reaction>
</comment>
<feature type="repeat" description="Lumazine-binding" evidence="11">
    <location>
        <begin position="96"/>
        <end position="192"/>
    </location>
</feature>
<dbReference type="FunFam" id="2.40.30.20:FF:000003">
    <property type="entry name" value="Riboflavin synthase, alpha subunit"/>
    <property type="match status" value="1"/>
</dbReference>
<evidence type="ECO:0000256" key="7">
    <source>
        <dbReference type="ARBA" id="ARBA00022619"/>
    </source>
</evidence>
<feature type="domain" description="Lumazine-binding" evidence="12">
    <location>
        <begin position="1"/>
        <end position="95"/>
    </location>
</feature>
<dbReference type="AlphaFoldDB" id="A0A1I0V5Z1"/>
<dbReference type="Proteomes" id="UP000198796">
    <property type="component" value="Unassembled WGS sequence"/>
</dbReference>
<proteinExistence type="predicted"/>
<dbReference type="Pfam" id="PF00677">
    <property type="entry name" value="Lum_binding"/>
    <property type="match status" value="2"/>
</dbReference>
<sequence length="195" mass="20593">MFTGIITDLGSIRKLEHRGDLHARIGCGYDMGSVDLGASIACDGVCLTVVEKGDDWFDVDISAETLDKTNVGAWAEGRRINLERALKVGDELGGHIVSGHVDGVAEVVSLTEEGESTRILMQAPNGLAKFIAPKGSVALNGTSLTVNEVEGTTFGINLIPHTKTVTTWGDVSVGDAINLEIDTLARYVARLTEAG</sequence>
<name>A0A1I0V5Z1_9RHOB</name>
<keyword evidence="14" id="KW-1185">Reference proteome</keyword>